<dbReference type="RefSeq" id="XP_025357322.1">
    <property type="nucleotide sequence ID" value="XM_025500663.1"/>
</dbReference>
<evidence type="ECO:0008006" key="5">
    <source>
        <dbReference type="Google" id="ProtNLM"/>
    </source>
</evidence>
<proteinExistence type="predicted"/>
<feature type="compositionally biased region" description="Basic and acidic residues" evidence="1">
    <location>
        <begin position="125"/>
        <end position="144"/>
    </location>
</feature>
<keyword evidence="4" id="KW-1185">Reference proteome</keyword>
<feature type="compositionally biased region" description="Polar residues" evidence="1">
    <location>
        <begin position="51"/>
        <end position="63"/>
    </location>
</feature>
<keyword evidence="2" id="KW-0732">Signal</keyword>
<evidence type="ECO:0000313" key="4">
    <source>
        <dbReference type="Proteomes" id="UP000245771"/>
    </source>
</evidence>
<evidence type="ECO:0000256" key="2">
    <source>
        <dbReference type="SAM" id="SignalP"/>
    </source>
</evidence>
<feature type="region of interest" description="Disordered" evidence="1">
    <location>
        <begin position="333"/>
        <end position="370"/>
    </location>
</feature>
<protein>
    <recommendedName>
        <fullName evidence="5">ALMS motif domain-containing protein</fullName>
    </recommendedName>
</protein>
<dbReference type="InParanoid" id="A0A316VHL7"/>
<feature type="region of interest" description="Disordered" evidence="1">
    <location>
        <begin position="474"/>
        <end position="517"/>
    </location>
</feature>
<evidence type="ECO:0000313" key="3">
    <source>
        <dbReference type="EMBL" id="PWN37020.1"/>
    </source>
</evidence>
<accession>A0A316VHL7</accession>
<dbReference type="AlphaFoldDB" id="A0A316VHL7"/>
<feature type="chain" id="PRO_5016462258" description="ALMS motif domain-containing protein" evidence="2">
    <location>
        <begin position="20"/>
        <end position="517"/>
    </location>
</feature>
<gene>
    <name evidence="3" type="ORF">FA14DRAFT_176322</name>
</gene>
<feature type="compositionally biased region" description="Basic and acidic residues" evidence="1">
    <location>
        <begin position="251"/>
        <end position="270"/>
    </location>
</feature>
<dbReference type="Proteomes" id="UP000245771">
    <property type="component" value="Unassembled WGS sequence"/>
</dbReference>
<feature type="region of interest" description="Disordered" evidence="1">
    <location>
        <begin position="244"/>
        <end position="270"/>
    </location>
</feature>
<feature type="region of interest" description="Disordered" evidence="1">
    <location>
        <begin position="51"/>
        <end position="149"/>
    </location>
</feature>
<feature type="signal peptide" evidence="2">
    <location>
        <begin position="1"/>
        <end position="19"/>
    </location>
</feature>
<feature type="compositionally biased region" description="Basic and acidic residues" evidence="1">
    <location>
        <begin position="102"/>
        <end position="113"/>
    </location>
</feature>
<sequence length="517" mass="61257">MLPLIFVLLSAFNLHLAISAGLDIDLNEAPKVDSDEDRTFFNSGHESIEKSFSTTSFHKQQPASILGKRVRKPQLNVNGSFKDQNKREKDSKRSRRYYQSLKDTRPEKLEENKNRRKKRISEMSPEEKQRTREGAVRRYKERTSKRGFSSPFNERLKQARRDVRAGIATQEQTDVVLQDRRNKLLQAVNFDLNYSPPPSPDNAIDAHEQAPIFNKDNKTELRHQRWGITGKPLSQNRQAVRMREFRKRKKAESPEEKLAREKEAAKGKERRDKYNINEEYVQNRREYQKELYKRLKEIRGYVQAVMIDLNRSPPPSPDQSIDMHETTPLLDKNDQAESQQQGWGKVGMRSRRRKRQNVDNIKPSQALHQISEVEIPEHLSESTKRRRRRLLRMTEEEKAAYYDYKRDYEKKKLTAQRKILKSANDVQRRRDRISEMTKEQREVYYGNKRVRERLQYGKRKALLGYGKRSSELEKTIRKKVKQNQATPDEIAKLEKKRIDDARRKKANGELKKKERSI</sequence>
<feature type="compositionally biased region" description="Basic and acidic residues" evidence="1">
    <location>
        <begin position="489"/>
        <end position="517"/>
    </location>
</feature>
<name>A0A316VHL7_9BASI</name>
<evidence type="ECO:0000256" key="1">
    <source>
        <dbReference type="SAM" id="MobiDB-lite"/>
    </source>
</evidence>
<organism evidence="3 4">
    <name type="scientific">Meira miltonrushii</name>
    <dbReference type="NCBI Taxonomy" id="1280837"/>
    <lineage>
        <taxon>Eukaryota</taxon>
        <taxon>Fungi</taxon>
        <taxon>Dikarya</taxon>
        <taxon>Basidiomycota</taxon>
        <taxon>Ustilaginomycotina</taxon>
        <taxon>Exobasidiomycetes</taxon>
        <taxon>Exobasidiales</taxon>
        <taxon>Brachybasidiaceae</taxon>
        <taxon>Meira</taxon>
    </lineage>
</organism>
<feature type="compositionally biased region" description="Polar residues" evidence="1">
    <location>
        <begin position="358"/>
        <end position="368"/>
    </location>
</feature>
<dbReference type="EMBL" id="KZ819602">
    <property type="protein sequence ID" value="PWN37020.1"/>
    <property type="molecule type" value="Genomic_DNA"/>
</dbReference>
<dbReference type="GeneID" id="37022444"/>
<reference evidence="3 4" key="1">
    <citation type="journal article" date="2018" name="Mol. Biol. Evol.">
        <title>Broad Genomic Sampling Reveals a Smut Pathogenic Ancestry of the Fungal Clade Ustilaginomycotina.</title>
        <authorList>
            <person name="Kijpornyongpan T."/>
            <person name="Mondo S.J."/>
            <person name="Barry K."/>
            <person name="Sandor L."/>
            <person name="Lee J."/>
            <person name="Lipzen A."/>
            <person name="Pangilinan J."/>
            <person name="LaButti K."/>
            <person name="Hainaut M."/>
            <person name="Henrissat B."/>
            <person name="Grigoriev I.V."/>
            <person name="Spatafora J.W."/>
            <person name="Aime M.C."/>
        </authorList>
    </citation>
    <scope>NUCLEOTIDE SEQUENCE [LARGE SCALE GENOMIC DNA]</scope>
    <source>
        <strain evidence="3 4">MCA 3882</strain>
    </source>
</reference>